<gene>
    <name evidence="1" type="ORF">SOO65_03975</name>
</gene>
<evidence type="ECO:0008006" key="3">
    <source>
        <dbReference type="Google" id="ProtNLM"/>
    </source>
</evidence>
<name>A0AAX4HS66_9BACT</name>
<evidence type="ECO:0000313" key="1">
    <source>
        <dbReference type="EMBL" id="WPU65896.1"/>
    </source>
</evidence>
<dbReference type="AlphaFoldDB" id="A0AAX4HS66"/>
<proteinExistence type="predicted"/>
<keyword evidence="2" id="KW-1185">Reference proteome</keyword>
<dbReference type="Gene3D" id="2.30.130.30">
    <property type="entry name" value="Hypothetical protein"/>
    <property type="match status" value="1"/>
</dbReference>
<dbReference type="SUPFAM" id="SSF88697">
    <property type="entry name" value="PUA domain-like"/>
    <property type="match status" value="1"/>
</dbReference>
<organism evidence="1 2">
    <name type="scientific">Peredibacter starrii</name>
    <dbReference type="NCBI Taxonomy" id="28202"/>
    <lineage>
        <taxon>Bacteria</taxon>
        <taxon>Pseudomonadati</taxon>
        <taxon>Bdellovibrionota</taxon>
        <taxon>Bacteriovoracia</taxon>
        <taxon>Bacteriovoracales</taxon>
        <taxon>Bacteriovoracaceae</taxon>
        <taxon>Peredibacter</taxon>
    </lineage>
</organism>
<evidence type="ECO:0000313" key="2">
    <source>
        <dbReference type="Proteomes" id="UP001324634"/>
    </source>
</evidence>
<dbReference type="EMBL" id="CP139487">
    <property type="protein sequence ID" value="WPU65896.1"/>
    <property type="molecule type" value="Genomic_DNA"/>
</dbReference>
<accession>A0AAX4HS66</accession>
<reference evidence="1 2" key="1">
    <citation type="submission" date="2023-11" db="EMBL/GenBank/DDBJ databases">
        <title>Peredibacter starrii A3.12.</title>
        <authorList>
            <person name="Mitchell R.J."/>
        </authorList>
    </citation>
    <scope>NUCLEOTIDE SEQUENCE [LARGE SCALE GENOMIC DNA]</scope>
    <source>
        <strain evidence="1 2">A3.12</strain>
    </source>
</reference>
<dbReference type="RefSeq" id="WP_321397298.1">
    <property type="nucleotide sequence ID" value="NZ_CP139487.1"/>
</dbReference>
<dbReference type="Proteomes" id="UP001324634">
    <property type="component" value="Chromosome"/>
</dbReference>
<dbReference type="InterPro" id="IPR015947">
    <property type="entry name" value="PUA-like_sf"/>
</dbReference>
<protein>
    <recommendedName>
        <fullName evidence="3">ASCH domain-containing protein</fullName>
    </recommendedName>
</protein>
<dbReference type="KEGG" id="psti:SOO65_03975"/>
<sequence>MKSRTYTGINIQWPISEEITSGRKTIETRTYALPEKFLNQEMLLIETPGKSQAFKSRIVAIIKFVSSTEYKSKTEFYKDVSKHLVDKNSPWAWKDKKKYGWGVKVIKTFSPPIEFKGKKGIVYTKNISVDHWN</sequence>